<proteinExistence type="predicted"/>
<evidence type="ECO:0000313" key="1">
    <source>
        <dbReference type="EMBL" id="KKO10327.1"/>
    </source>
</evidence>
<protein>
    <submittedName>
        <fullName evidence="1">Uncharacterized protein</fullName>
    </submittedName>
</protein>
<comment type="caution">
    <text evidence="1">The sequence shown here is derived from an EMBL/GenBank/DDBJ whole genome shotgun (WGS) entry which is preliminary data.</text>
</comment>
<reference evidence="1" key="1">
    <citation type="journal article" date="2015" name="Nature">
        <title>Complex archaea that bridge the gap between prokaryotes and eukaryotes.</title>
        <authorList>
            <person name="Spang A."/>
            <person name="Saw J.H."/>
            <person name="Jorgensen S.L."/>
            <person name="Zaremba-Niedzwiedzka K."/>
            <person name="Martijn J."/>
            <person name="Lind A.E."/>
            <person name="van Eijk R."/>
            <person name="Schleper C."/>
            <person name="Guy L."/>
            <person name="Ettema T.J."/>
        </authorList>
    </citation>
    <scope>NUCLEOTIDE SEQUENCE</scope>
</reference>
<accession>A0A0F9YDN2</accession>
<sequence length="288" mass="31824">MSHIEYSSSCFLELPYSSRQLIVVTDDVIVEAAKQEERKAVQVRQDGLDWKKITEAIVFDVIPLPLGRTIAEVTREAIKAWGRARDNGLLVLPVGSTTAKLLSFPPGHPRDGVLYIGHPALPNVYYTLADFHRVTFEHKFCEAINLLMSLGATSIRVEHVNGWSRDFSSRISVPLGEAESNVSAEASSSSNSGSRLLFEARLSGTVTPSIPDDLVWYEHEPTWQSIAKGRINYGLQDFSLSVSYEDDFGVNAGLKVAISKTGLEVGGKFEDHESTVWRLEGQFKGIVN</sequence>
<organism evidence="1">
    <name type="scientific">marine sediment metagenome</name>
    <dbReference type="NCBI Taxonomy" id="412755"/>
    <lineage>
        <taxon>unclassified sequences</taxon>
        <taxon>metagenomes</taxon>
        <taxon>ecological metagenomes</taxon>
    </lineage>
</organism>
<dbReference type="EMBL" id="LAZR01000005">
    <property type="protein sequence ID" value="KKO10327.1"/>
    <property type="molecule type" value="Genomic_DNA"/>
</dbReference>
<dbReference type="AlphaFoldDB" id="A0A0F9YDN2"/>
<name>A0A0F9YDN2_9ZZZZ</name>
<gene>
    <name evidence="1" type="ORF">LCGC14_0028660</name>
</gene>